<dbReference type="STRING" id="37659.GCA_000703125_02628"/>
<proteinExistence type="predicted"/>
<accession>A0A2S6G184</accession>
<sequence length="363" mass="38711">MKEKRGIIAAGAIVGILSVILVYFGNPINMGLCIACFIRDTAGSLGLHRAEVVQYIRPEIIGIVLGAFIMAFFKKELYSKGGSSPFTRFILGFIVMVGALMFLGCPLRMVLRLAGGDLNAITGIVGFTAGIFLGIQFLNKGFSLKRNYTITKLEKYLFPAVNVGLFALLISAPAFIFFSKKGPGASHAPIYMALIAGLVVGAIAQRTRLCMVGGIRDVIMFKDTYLLSGFISIFVFALIGNLIIGKFNLGFINQPVAHNDALWNFLGMALAGWASVLLGGCPLRQLILSSEGNIDSVITVLGLFVGAAFVHNFNLASSAKGPTFNGKVAVLIGFLVVGLISYINIEKGTKKVNIVSKGDVNIG</sequence>
<dbReference type="InterPro" id="IPR007272">
    <property type="entry name" value="Sulf_transp_TsuA/YedE"/>
</dbReference>
<protein>
    <submittedName>
        <fullName evidence="2">Uncharacterized protein</fullName>
    </submittedName>
</protein>
<dbReference type="RefSeq" id="WP_104409003.1">
    <property type="nucleotide sequence ID" value="NZ_PTIS01000001.1"/>
</dbReference>
<dbReference type="NCBIfam" id="TIGR04112">
    <property type="entry name" value="seleno_YedE"/>
    <property type="match status" value="1"/>
</dbReference>
<keyword evidence="1" id="KW-0812">Transmembrane</keyword>
<feature type="transmembrane region" description="Helical" evidence="1">
    <location>
        <begin position="225"/>
        <end position="249"/>
    </location>
</feature>
<dbReference type="EMBL" id="PTIS01000001">
    <property type="protein sequence ID" value="PPK49658.1"/>
    <property type="molecule type" value="Genomic_DNA"/>
</dbReference>
<keyword evidence="1" id="KW-1133">Transmembrane helix</keyword>
<dbReference type="Pfam" id="PF04143">
    <property type="entry name" value="Sulf_transp"/>
    <property type="match status" value="1"/>
</dbReference>
<reference evidence="2 3" key="1">
    <citation type="submission" date="2018-02" db="EMBL/GenBank/DDBJ databases">
        <title>Genomic Encyclopedia of Archaeal and Bacterial Type Strains, Phase II (KMG-II): from individual species to whole genera.</title>
        <authorList>
            <person name="Goeker M."/>
        </authorList>
    </citation>
    <scope>NUCLEOTIDE SEQUENCE [LARGE SCALE GENOMIC DNA]</scope>
    <source>
        <strain evidence="2 3">DSM 15099</strain>
    </source>
</reference>
<feature type="transmembrane region" description="Helical" evidence="1">
    <location>
        <begin position="55"/>
        <end position="73"/>
    </location>
</feature>
<feature type="transmembrane region" description="Helical" evidence="1">
    <location>
        <begin position="116"/>
        <end position="135"/>
    </location>
</feature>
<feature type="transmembrane region" description="Helical" evidence="1">
    <location>
        <begin position="184"/>
        <end position="204"/>
    </location>
</feature>
<dbReference type="OrthoDB" id="3190590at2"/>
<keyword evidence="1" id="KW-0472">Membrane</keyword>
<feature type="transmembrane region" description="Helical" evidence="1">
    <location>
        <begin position="328"/>
        <end position="345"/>
    </location>
</feature>
<dbReference type="AlphaFoldDB" id="A0A2S6G184"/>
<gene>
    <name evidence="2" type="ORF">BD821_101322</name>
</gene>
<comment type="caution">
    <text evidence="2">The sequence shown here is derived from an EMBL/GenBank/DDBJ whole genome shotgun (WGS) entry which is preliminary data.</text>
</comment>
<name>A0A2S6G184_9CLOT</name>
<dbReference type="InterPro" id="IPR026366">
    <property type="entry name" value="Seleno_YedE"/>
</dbReference>
<feature type="transmembrane region" description="Helical" evidence="1">
    <location>
        <begin position="261"/>
        <end position="281"/>
    </location>
</feature>
<feature type="transmembrane region" description="Helical" evidence="1">
    <location>
        <begin position="85"/>
        <end position="104"/>
    </location>
</feature>
<organism evidence="2 3">
    <name type="scientific">Clostridium algidicarnis DSM 15099</name>
    <dbReference type="NCBI Taxonomy" id="1121295"/>
    <lineage>
        <taxon>Bacteria</taxon>
        <taxon>Bacillati</taxon>
        <taxon>Bacillota</taxon>
        <taxon>Clostridia</taxon>
        <taxon>Eubacteriales</taxon>
        <taxon>Clostridiaceae</taxon>
        <taxon>Clostridium</taxon>
    </lineage>
</organism>
<evidence type="ECO:0000256" key="1">
    <source>
        <dbReference type="SAM" id="Phobius"/>
    </source>
</evidence>
<feature type="transmembrane region" description="Helical" evidence="1">
    <location>
        <begin position="293"/>
        <end position="316"/>
    </location>
</feature>
<feature type="transmembrane region" description="Helical" evidence="1">
    <location>
        <begin position="156"/>
        <end position="178"/>
    </location>
</feature>
<evidence type="ECO:0000313" key="2">
    <source>
        <dbReference type="EMBL" id="PPK49658.1"/>
    </source>
</evidence>
<evidence type="ECO:0000313" key="3">
    <source>
        <dbReference type="Proteomes" id="UP000239863"/>
    </source>
</evidence>
<dbReference type="Proteomes" id="UP000239863">
    <property type="component" value="Unassembled WGS sequence"/>
</dbReference>
<feature type="transmembrane region" description="Helical" evidence="1">
    <location>
        <begin position="7"/>
        <end position="25"/>
    </location>
</feature>